<evidence type="ECO:0000313" key="3">
    <source>
        <dbReference type="EMBL" id="AKE60392.1"/>
    </source>
</evidence>
<proteinExistence type="predicted"/>
<dbReference type="OrthoDB" id="6564173at2"/>
<dbReference type="InterPro" id="IPR057522">
    <property type="entry name" value="HofO_C"/>
</dbReference>
<accession>A0A0F6TXB6</accession>
<sequence length="152" mass="16719">MTILFDVWCAFSPRTRVVCWLSWVAALSALATFFLHFPGMDGDDALNLQRAANRQIRPTLYHLSGALTESQVSSTPQTPPFSPLSIQVPNVQLLHWQPSAQGGELAVQAPWEAVVSLFGYLATRGMSVSGFSLKAENDERVLTLTLESFHEG</sequence>
<dbReference type="Pfam" id="PF25319">
    <property type="entry name" value="HofO"/>
    <property type="match status" value="1"/>
</dbReference>
<reference evidence="3 4" key="1">
    <citation type="journal article" date="2013" name="Appl. Microbiol. Biotechnol.">
        <title>Glycerol assimilation and production of 1,3-propanediol by Citrobacter amalonaticus Y19.</title>
        <authorList>
            <person name="Ainala S.K."/>
            <person name="Ashok S."/>
            <person name="Ko Y."/>
            <person name="Park S."/>
        </authorList>
    </citation>
    <scope>NUCLEOTIDE SEQUENCE [LARGE SCALE GENOMIC DNA]</scope>
    <source>
        <strain evidence="3 4">Y19</strain>
    </source>
</reference>
<feature type="transmembrane region" description="Helical" evidence="1">
    <location>
        <begin position="20"/>
        <end position="40"/>
    </location>
</feature>
<gene>
    <name evidence="3" type="ORF">F384_18430</name>
</gene>
<evidence type="ECO:0000313" key="4">
    <source>
        <dbReference type="Proteomes" id="UP000034085"/>
    </source>
</evidence>
<dbReference type="HOGENOM" id="CLU_117126_0_0_6"/>
<name>A0A0F6TXB6_CITAM</name>
<dbReference type="AlphaFoldDB" id="A0A0F6TXB6"/>
<dbReference type="EMBL" id="CP011132">
    <property type="protein sequence ID" value="AKE60392.1"/>
    <property type="molecule type" value="Genomic_DNA"/>
</dbReference>
<protein>
    <recommendedName>
        <fullName evidence="2">DNA utilization protein HofO C-terminal domain-containing protein</fullName>
    </recommendedName>
</protein>
<evidence type="ECO:0000259" key="2">
    <source>
        <dbReference type="Pfam" id="PF25319"/>
    </source>
</evidence>
<dbReference type="RefSeq" id="WP_046491322.1">
    <property type="nucleotide sequence ID" value="NZ_CP011132.1"/>
</dbReference>
<dbReference type="Proteomes" id="UP000034085">
    <property type="component" value="Chromosome"/>
</dbReference>
<keyword evidence="1" id="KW-0472">Membrane</keyword>
<keyword evidence="1" id="KW-1133">Transmembrane helix</keyword>
<evidence type="ECO:0000256" key="1">
    <source>
        <dbReference type="SAM" id="Phobius"/>
    </source>
</evidence>
<dbReference type="PATRIC" id="fig|1261127.3.peg.3845"/>
<dbReference type="KEGG" id="cama:F384_18430"/>
<feature type="domain" description="DNA utilization protein HofO C-terminal" evidence="2">
    <location>
        <begin position="81"/>
        <end position="148"/>
    </location>
</feature>
<organism evidence="3 4">
    <name type="scientific">Citrobacter amalonaticus Y19</name>
    <dbReference type="NCBI Taxonomy" id="1261127"/>
    <lineage>
        <taxon>Bacteria</taxon>
        <taxon>Pseudomonadati</taxon>
        <taxon>Pseudomonadota</taxon>
        <taxon>Gammaproteobacteria</taxon>
        <taxon>Enterobacterales</taxon>
        <taxon>Enterobacteriaceae</taxon>
        <taxon>Citrobacter</taxon>
    </lineage>
</organism>
<keyword evidence="1" id="KW-0812">Transmembrane</keyword>